<reference evidence="1" key="1">
    <citation type="submission" date="2022-10" db="EMBL/GenBank/DDBJ databases">
        <title>Puccinia triticina Genome sequencing and assembly.</title>
        <authorList>
            <person name="Li C."/>
        </authorList>
    </citation>
    <scope>NUCLEOTIDE SEQUENCE</scope>
    <source>
        <strain evidence="1">Pt15</strain>
    </source>
</reference>
<organism evidence="1 2">
    <name type="scientific">Puccinia triticina</name>
    <dbReference type="NCBI Taxonomy" id="208348"/>
    <lineage>
        <taxon>Eukaryota</taxon>
        <taxon>Fungi</taxon>
        <taxon>Dikarya</taxon>
        <taxon>Basidiomycota</taxon>
        <taxon>Pucciniomycotina</taxon>
        <taxon>Pucciniomycetes</taxon>
        <taxon>Pucciniales</taxon>
        <taxon>Pucciniaceae</taxon>
        <taxon>Puccinia</taxon>
    </lineage>
</organism>
<accession>A0ABY7CY00</accession>
<protein>
    <submittedName>
        <fullName evidence="1">Uncharacterized protein</fullName>
    </submittedName>
</protein>
<name>A0ABY7CY00_9BASI</name>
<dbReference type="GeneID" id="77801354"/>
<evidence type="ECO:0000313" key="1">
    <source>
        <dbReference type="EMBL" id="WAQ88877.1"/>
    </source>
</evidence>
<gene>
    <name evidence="1" type="ORF">PtA15_10A298</name>
</gene>
<proteinExistence type="predicted"/>
<sequence length="142" mass="16008">MVRTHLADRSTDRQGWPRRRHTLQLPVGRREFRDLSDAATADCLAEAGTPDLTLSGGMTLDRRVDTTADRLLSITNPWLGSGLELISRHQPLEPLLIIMVDLALAHRHQPDLMLSSKWIDVFTITAVGLLTIKQLWDLRVPL</sequence>
<dbReference type="RefSeq" id="XP_053024432.1">
    <property type="nucleotide sequence ID" value="XM_053160459.1"/>
</dbReference>
<evidence type="ECO:0000313" key="2">
    <source>
        <dbReference type="Proteomes" id="UP001164743"/>
    </source>
</evidence>
<dbReference type="EMBL" id="CP110430">
    <property type="protein sequence ID" value="WAQ88877.1"/>
    <property type="molecule type" value="Genomic_DNA"/>
</dbReference>
<keyword evidence="2" id="KW-1185">Reference proteome</keyword>
<dbReference type="Proteomes" id="UP001164743">
    <property type="component" value="Chromosome 10A"/>
</dbReference>